<dbReference type="EnsemblMetazoa" id="AALB002521-RA">
    <property type="protein sequence ID" value="AALB002521-PA"/>
    <property type="gene ID" value="AALB002521"/>
</dbReference>
<organism evidence="3 4">
    <name type="scientific">Anopheles albimanus</name>
    <name type="common">New world malaria mosquito</name>
    <dbReference type="NCBI Taxonomy" id="7167"/>
    <lineage>
        <taxon>Eukaryota</taxon>
        <taxon>Metazoa</taxon>
        <taxon>Ecdysozoa</taxon>
        <taxon>Arthropoda</taxon>
        <taxon>Hexapoda</taxon>
        <taxon>Insecta</taxon>
        <taxon>Pterygota</taxon>
        <taxon>Neoptera</taxon>
        <taxon>Endopterygota</taxon>
        <taxon>Diptera</taxon>
        <taxon>Nematocera</taxon>
        <taxon>Culicoidea</taxon>
        <taxon>Culicidae</taxon>
        <taxon>Anophelinae</taxon>
        <taxon>Anopheles</taxon>
    </lineage>
</organism>
<keyword evidence="4" id="KW-1185">Reference proteome</keyword>
<dbReference type="InterPro" id="IPR038356">
    <property type="entry name" value="Tma16_sf"/>
</dbReference>
<reference evidence="3 4" key="1">
    <citation type="journal article" date="2017" name="G3 (Bethesda)">
        <title>The Physical Genome Mapping of Anopheles albimanus Corrected Scaffold Misassemblies and Identified Interarm Rearrangements in Genus Anopheles.</title>
        <authorList>
            <person name="Artemov G.N."/>
            <person name="Peery A.N."/>
            <person name="Jiang X."/>
            <person name="Tu Z."/>
            <person name="Stegniy V.N."/>
            <person name="Sharakhova M.V."/>
            <person name="Sharakhov I.V."/>
        </authorList>
    </citation>
    <scope>NUCLEOTIDE SEQUENCE [LARGE SCALE GENOMIC DNA]</scope>
    <source>
        <strain evidence="3 4">ALBI9_A</strain>
    </source>
</reference>
<dbReference type="AlphaFoldDB" id="A0A182F7Q6"/>
<evidence type="ECO:0000313" key="3">
    <source>
        <dbReference type="EnsemblMetazoa" id="AALB002521-PA"/>
    </source>
</evidence>
<dbReference type="Proteomes" id="UP000069272">
    <property type="component" value="Chromosome 2R"/>
</dbReference>
<dbReference type="VEuPathDB" id="VectorBase:AALB017325"/>
<reference evidence="3" key="2">
    <citation type="submission" date="2022-08" db="UniProtKB">
        <authorList>
            <consortium name="EnsemblMetazoa"/>
        </authorList>
    </citation>
    <scope>IDENTIFICATION</scope>
    <source>
        <strain evidence="3">STECLA/ALBI9_A</strain>
    </source>
</reference>
<dbReference type="Pfam" id="PF00561">
    <property type="entry name" value="Abhydrolase_1"/>
    <property type="match status" value="1"/>
</dbReference>
<name>A0A182F7Q6_ANOAL</name>
<evidence type="ECO:0000256" key="1">
    <source>
        <dbReference type="ARBA" id="ARBA00034127"/>
    </source>
</evidence>
<dbReference type="VEuPathDB" id="VectorBase:AALB20_026855"/>
<dbReference type="VEuPathDB" id="VectorBase:AALB017326"/>
<dbReference type="FunFam" id="1.20.1440.170:FF:000001">
    <property type="entry name" value="Translation machinery-associated 16 homolog"/>
    <property type="match status" value="1"/>
</dbReference>
<sequence>MGGQKQHDYEALQVISKSEIAKIYIRCLLANFVILLKWLYESAKCRLNPTAIMRKTIERTDFPNKPPIFMTDTNLGRHSYVKLEIPELTQYFHVIALDLKGFNDSDKPQWRFEYTPKRVCEDLRKFLIAISAKSVSIIGHDLGATIGWFFTHTNPEMVDKFVCVSTPHPNLLWDNLPNSSPFNRNWLEFIQLPMLPEMELKHTAERVLRRCYPHVTKEKLYQSGTNGSVINNLMEAYKYSYSQTDDWRGPLNYYRNFLFYRVREGEMVQCPCLIIAGNDDRFYKLESVVKSSEYCENVVLKIIEQSGRAPHQEMATEFNSTVLKFLIGKKYSQKPAEPPSPPSRGLVGRVFGGIGSVANNTVKLGNNLRETYAFSNPLSSPKNTVLKELAKCKHPQSRKTLALARKIKKINNREKIKLGHAAKANVLGMKLAWFAEKVEGREEPLSPAEYEELIDLYLQRFDGELEQIKIVQAIGKHRANQHAAREAVIKTTLGMEKQHFAGGGLELPDLCDAEHFKKFQEWNEQPLKMYKRKWYNKQYCGDIENDPFEFTYRGSVFDPFADTAGPLPTAGEQGAWTEDSLSLELIENIPLPAHRLSGKVRQQYLQYLEQVIQKNYRTWKATSCYHDSPFSHQELRQCAETIEIRAVQACMITSLYRDFLLEKIREIRKQTAAGVLHPNILDVKLNYASLKPERCHVAMQTEDWDGVSNNDYLQILQSTIPAMSLDDKMRKFHEATDNHEQEQAWLAPLVSDSDEPQASTPAAVGSRNVATPFDEPKPANEELDDEILKELEAMFEPEDDATDIFEWNQEQQQVKAIISEIEQATVIKSERPVDAGPEPTSVPSPRIDVKLELAEIDPQSATVPSSTVANSEDLRRSMWPCELHMQRLKLRNLLVRLADEDYRRYEAVQSRFVTLFGEDDGEEQDLGPYSPSIELNEVLLASCRQRIARWVVQALMGPLKDGLIANRYLFKKLAKRLAENIIYLDQYPDTGKASGRWWPNPGNAPEHLFPNRRSGTPVRPSDEDEPLSLRIFTSNEERL</sequence>
<dbReference type="VEuPathDB" id="VectorBase:AALB20_031500"/>
<comment type="similarity">
    <text evidence="1">Belongs to the TMA16 family.</text>
</comment>
<dbReference type="InterPro" id="IPR029058">
    <property type="entry name" value="AB_hydrolase_fold"/>
</dbReference>
<dbReference type="InterPro" id="IPR021346">
    <property type="entry name" value="Tma16"/>
</dbReference>
<dbReference type="GO" id="GO:0004301">
    <property type="term" value="F:epoxide hydrolase activity"/>
    <property type="evidence" value="ECO:0007669"/>
    <property type="project" value="UniProtKB-ARBA"/>
</dbReference>
<dbReference type="Pfam" id="PF11176">
    <property type="entry name" value="Tma16"/>
    <property type="match status" value="1"/>
</dbReference>
<proteinExistence type="inferred from homology"/>
<dbReference type="InterPro" id="IPR000073">
    <property type="entry name" value="AB_hydrolase_1"/>
</dbReference>
<dbReference type="Gene3D" id="3.40.50.1820">
    <property type="entry name" value="alpha/beta hydrolase"/>
    <property type="match status" value="1"/>
</dbReference>
<dbReference type="SUPFAM" id="SSF53474">
    <property type="entry name" value="alpha/beta-Hydrolases"/>
    <property type="match status" value="1"/>
</dbReference>
<accession>A0A182F7Q6</accession>
<protein>
    <submittedName>
        <fullName evidence="3">AB hydrolase-1 domain-containing protein</fullName>
    </submittedName>
</protein>
<evidence type="ECO:0000259" key="2">
    <source>
        <dbReference type="Pfam" id="PF00561"/>
    </source>
</evidence>
<feature type="domain" description="AB hydrolase-1" evidence="2">
    <location>
        <begin position="77"/>
        <end position="309"/>
    </location>
</feature>
<dbReference type="Gene3D" id="1.20.1440.170">
    <property type="entry name" value="Translation machinery-associated protein 16-like"/>
    <property type="match status" value="1"/>
</dbReference>
<evidence type="ECO:0000313" key="4">
    <source>
        <dbReference type="Proteomes" id="UP000069272"/>
    </source>
</evidence>
<dbReference type="PANTHER" id="PTHR43329">
    <property type="entry name" value="EPOXIDE HYDROLASE"/>
    <property type="match status" value="1"/>
</dbReference>